<dbReference type="EMBL" id="JBBVUL010000015">
    <property type="protein sequence ID" value="MEL0565722.1"/>
    <property type="molecule type" value="Genomic_DNA"/>
</dbReference>
<keyword evidence="3" id="KW-1185">Reference proteome</keyword>
<comment type="caution">
    <text evidence="2">The sequence shown here is derived from an EMBL/GenBank/DDBJ whole genome shotgun (WGS) entry which is preliminary data.</text>
</comment>
<feature type="domain" description="DUF6440" evidence="1">
    <location>
        <begin position="13"/>
        <end position="44"/>
    </location>
</feature>
<evidence type="ECO:0000313" key="3">
    <source>
        <dbReference type="Proteomes" id="UP001385848"/>
    </source>
</evidence>
<gene>
    <name evidence="2" type="ORF">AAC431_07345</name>
</gene>
<proteinExistence type="predicted"/>
<reference evidence="2 3" key="1">
    <citation type="submission" date="2024-04" db="EMBL/GenBank/DDBJ databases">
        <title>Three lactobacilli isolated from voided urine samples from females with type 2 diabetes.</title>
        <authorList>
            <person name="Kula A."/>
            <person name="Stegman N."/>
            <person name="Putonti C."/>
        </authorList>
    </citation>
    <scope>NUCLEOTIDE SEQUENCE [LARGE SCALE GENOMIC DNA]</scope>
    <source>
        <strain evidence="2 3">1855</strain>
    </source>
</reference>
<evidence type="ECO:0000313" key="2">
    <source>
        <dbReference type="EMBL" id="MEL0565722.1"/>
    </source>
</evidence>
<dbReference type="Proteomes" id="UP001385848">
    <property type="component" value="Unassembled WGS sequence"/>
</dbReference>
<evidence type="ECO:0000259" key="1">
    <source>
        <dbReference type="Pfam" id="PF20037"/>
    </source>
</evidence>
<dbReference type="GeneID" id="42680821"/>
<dbReference type="InterPro" id="IPR045515">
    <property type="entry name" value="DUF6440"/>
</dbReference>
<dbReference type="RefSeq" id="WP_155403115.1">
    <property type="nucleotide sequence ID" value="NZ_CATOUV010000001.1"/>
</dbReference>
<sequence>MKYLQDMMGFKKAIDKETGVEYILFITDSGVALTPRLNTTGKIVTNISGSGYLRILL</sequence>
<protein>
    <submittedName>
        <fullName evidence="2">DUF6440 family protein</fullName>
    </submittedName>
</protein>
<organism evidence="2 3">
    <name type="scientific">Lactobacillus jensenii</name>
    <dbReference type="NCBI Taxonomy" id="109790"/>
    <lineage>
        <taxon>Bacteria</taxon>
        <taxon>Bacillati</taxon>
        <taxon>Bacillota</taxon>
        <taxon>Bacilli</taxon>
        <taxon>Lactobacillales</taxon>
        <taxon>Lactobacillaceae</taxon>
        <taxon>Lactobacillus</taxon>
    </lineage>
</organism>
<name>A0ABU9FLE8_LACJE</name>
<accession>A0ABU9FLE8</accession>
<dbReference type="Pfam" id="PF20037">
    <property type="entry name" value="DUF6440"/>
    <property type="match status" value="1"/>
</dbReference>